<protein>
    <submittedName>
        <fullName evidence="1">Uncharacterized protein</fullName>
    </submittedName>
</protein>
<name>A0A5N6RGP6_9ROSI</name>
<reference evidence="1 2" key="1">
    <citation type="submission" date="2019-06" db="EMBL/GenBank/DDBJ databases">
        <title>A chromosomal-level reference genome of Carpinus fangiana (Coryloideae, Betulaceae).</title>
        <authorList>
            <person name="Yang X."/>
            <person name="Wang Z."/>
            <person name="Zhang L."/>
            <person name="Hao G."/>
            <person name="Liu J."/>
            <person name="Yang Y."/>
        </authorList>
    </citation>
    <scope>NUCLEOTIDE SEQUENCE [LARGE SCALE GENOMIC DNA]</scope>
    <source>
        <strain evidence="1">Cfa_2016G</strain>
        <tissue evidence="1">Leaf</tissue>
    </source>
</reference>
<sequence>MDTGIRIAEQGGPYHRIGDGDAIASDDARLIQLGYKQELSRGLSYGNSKLLGDFLDNISDHRSDHAVRYGSHVWWACYDGVRMARGGHVHSHCGPING</sequence>
<organism evidence="1 2">
    <name type="scientific">Carpinus fangiana</name>
    <dbReference type="NCBI Taxonomy" id="176857"/>
    <lineage>
        <taxon>Eukaryota</taxon>
        <taxon>Viridiplantae</taxon>
        <taxon>Streptophyta</taxon>
        <taxon>Embryophyta</taxon>
        <taxon>Tracheophyta</taxon>
        <taxon>Spermatophyta</taxon>
        <taxon>Magnoliopsida</taxon>
        <taxon>eudicotyledons</taxon>
        <taxon>Gunneridae</taxon>
        <taxon>Pentapetalae</taxon>
        <taxon>rosids</taxon>
        <taxon>fabids</taxon>
        <taxon>Fagales</taxon>
        <taxon>Betulaceae</taxon>
        <taxon>Carpinus</taxon>
    </lineage>
</organism>
<dbReference type="Proteomes" id="UP000327013">
    <property type="component" value="Chromosome 6"/>
</dbReference>
<gene>
    <name evidence="1" type="ORF">FH972_015827</name>
</gene>
<dbReference type="AlphaFoldDB" id="A0A5N6RGP6"/>
<accession>A0A5N6RGP6</accession>
<evidence type="ECO:0000313" key="1">
    <source>
        <dbReference type="EMBL" id="KAE8077248.1"/>
    </source>
</evidence>
<keyword evidence="2" id="KW-1185">Reference proteome</keyword>
<evidence type="ECO:0000313" key="2">
    <source>
        <dbReference type="Proteomes" id="UP000327013"/>
    </source>
</evidence>
<dbReference type="EMBL" id="CM017326">
    <property type="protein sequence ID" value="KAE8077248.1"/>
    <property type="molecule type" value="Genomic_DNA"/>
</dbReference>
<proteinExistence type="predicted"/>